<protein>
    <submittedName>
        <fullName evidence="2">Oidioi.mRNA.OKI2018_I69.XSR.g13308.t1.cds</fullName>
    </submittedName>
</protein>
<evidence type="ECO:0000256" key="1">
    <source>
        <dbReference type="SAM" id="SignalP"/>
    </source>
</evidence>
<dbReference type="SUPFAM" id="SSF47862">
    <property type="entry name" value="Saposin"/>
    <property type="match status" value="1"/>
</dbReference>
<accession>A0ABN7SBP1</accession>
<name>A0ABN7SBP1_OIKDI</name>
<evidence type="ECO:0000313" key="2">
    <source>
        <dbReference type="EMBL" id="CAG5094168.1"/>
    </source>
</evidence>
<feature type="signal peptide" evidence="1">
    <location>
        <begin position="1"/>
        <end position="22"/>
    </location>
</feature>
<reference evidence="2 3" key="1">
    <citation type="submission" date="2021-04" db="EMBL/GenBank/DDBJ databases">
        <authorList>
            <person name="Bliznina A."/>
        </authorList>
    </citation>
    <scope>NUCLEOTIDE SEQUENCE [LARGE SCALE GENOMIC DNA]</scope>
</reference>
<proteinExistence type="predicted"/>
<dbReference type="Gene3D" id="1.10.225.10">
    <property type="entry name" value="Saposin-like"/>
    <property type="match status" value="1"/>
</dbReference>
<gene>
    <name evidence="2" type="ORF">OKIOD_LOCUS4866</name>
</gene>
<dbReference type="InterPro" id="IPR011001">
    <property type="entry name" value="Saposin-like"/>
</dbReference>
<keyword evidence="1" id="KW-0732">Signal</keyword>
<sequence>MKFFAATLFALAAAQAPSPTQACNNCIGFNDAVLNMCELNDKMPQTWANEVQAWCQANGGNNNECTILYPTFFTGILGTFLNDTAQAQCAELTYCQNTYAQASVSPYTPPTPIEHCTPCQSYMTDLANIAKFDPTHFHQIYTVAINWGCAGLPNFEQKQCYAKFRNDDNEKSITDFIAGLDPKDACEWLYFC</sequence>
<organism evidence="2 3">
    <name type="scientific">Oikopleura dioica</name>
    <name type="common">Tunicate</name>
    <dbReference type="NCBI Taxonomy" id="34765"/>
    <lineage>
        <taxon>Eukaryota</taxon>
        <taxon>Metazoa</taxon>
        <taxon>Chordata</taxon>
        <taxon>Tunicata</taxon>
        <taxon>Appendicularia</taxon>
        <taxon>Copelata</taxon>
        <taxon>Oikopleuridae</taxon>
        <taxon>Oikopleura</taxon>
    </lineage>
</organism>
<evidence type="ECO:0000313" key="3">
    <source>
        <dbReference type="Proteomes" id="UP001158576"/>
    </source>
</evidence>
<dbReference type="EMBL" id="OU015569">
    <property type="protein sequence ID" value="CAG5094168.1"/>
    <property type="molecule type" value="Genomic_DNA"/>
</dbReference>
<keyword evidence="3" id="KW-1185">Reference proteome</keyword>
<feature type="chain" id="PRO_5046732401" evidence="1">
    <location>
        <begin position="23"/>
        <end position="192"/>
    </location>
</feature>
<dbReference type="Proteomes" id="UP001158576">
    <property type="component" value="Chromosome XSR"/>
</dbReference>